<dbReference type="PANTHER" id="PTHR33078:SF100">
    <property type="entry name" value="PROTEIN YCF2"/>
    <property type="match status" value="1"/>
</dbReference>
<dbReference type="InterPro" id="IPR027417">
    <property type="entry name" value="P-loop_NTPase"/>
</dbReference>
<accession>A0A8F3BCB5</accession>
<evidence type="ECO:0000256" key="5">
    <source>
        <dbReference type="ARBA" id="ARBA00022840"/>
    </source>
</evidence>
<dbReference type="EMBL" id="MW845955">
    <property type="protein sequence ID" value="QWW91917.1"/>
    <property type="molecule type" value="Genomic_DNA"/>
</dbReference>
<feature type="transmembrane region" description="Helical" evidence="8">
    <location>
        <begin position="77"/>
        <end position="95"/>
    </location>
</feature>
<dbReference type="HAMAP" id="MF_01330">
    <property type="entry name" value="Ycf2"/>
    <property type="match status" value="1"/>
</dbReference>
<evidence type="ECO:0000256" key="1">
    <source>
        <dbReference type="ARBA" id="ARBA00002329"/>
    </source>
</evidence>
<dbReference type="Gene3D" id="3.40.50.300">
    <property type="entry name" value="P-loop containing nucleotide triphosphate hydrolases"/>
    <property type="match status" value="1"/>
</dbReference>
<dbReference type="PANTHER" id="PTHR33078">
    <property type="entry name" value="PROTEIN YCF2-RELATED"/>
    <property type="match status" value="1"/>
</dbReference>
<keyword evidence="3 10" id="KW-0934">Plastid</keyword>
<keyword evidence="10" id="KW-0150">Chloroplast</keyword>
<organism evidence="10">
    <name type="scientific">Keteleeria fortunei var. cyclolepis</name>
    <dbReference type="NCBI Taxonomy" id="1093621"/>
    <lineage>
        <taxon>Eukaryota</taxon>
        <taxon>Viridiplantae</taxon>
        <taxon>Streptophyta</taxon>
        <taxon>Embryophyta</taxon>
        <taxon>Tracheophyta</taxon>
        <taxon>Spermatophyta</taxon>
        <taxon>Pinopsida</taxon>
        <taxon>Pinidae</taxon>
        <taxon>Conifers I</taxon>
        <taxon>Pinales</taxon>
        <taxon>Pinaceae</taxon>
        <taxon>Keteleeria</taxon>
    </lineage>
</organism>
<dbReference type="GO" id="GO:0009570">
    <property type="term" value="C:chloroplast stroma"/>
    <property type="evidence" value="ECO:0007669"/>
    <property type="project" value="UniProtKB-SubCell"/>
</dbReference>
<evidence type="ECO:0000256" key="2">
    <source>
        <dbReference type="ARBA" id="ARBA00009361"/>
    </source>
</evidence>
<feature type="region of interest" description="Disordered" evidence="7">
    <location>
        <begin position="1049"/>
        <end position="1075"/>
    </location>
</feature>
<proteinExistence type="inferred from homology"/>
<keyword evidence="5 6" id="KW-0067">ATP-binding</keyword>
<gene>
    <name evidence="6 10" type="primary">ycf2</name>
</gene>
<feature type="binding site" evidence="6">
    <location>
        <begin position="1456"/>
        <end position="1463"/>
    </location>
    <ligand>
        <name>ATP</name>
        <dbReference type="ChEBI" id="CHEBI:30616"/>
    </ligand>
</feature>
<dbReference type="InterPro" id="IPR003593">
    <property type="entry name" value="AAA+_ATPase"/>
</dbReference>
<evidence type="ECO:0000256" key="4">
    <source>
        <dbReference type="ARBA" id="ARBA00022741"/>
    </source>
</evidence>
<dbReference type="SMART" id="SM00382">
    <property type="entry name" value="AAA"/>
    <property type="match status" value="1"/>
</dbReference>
<evidence type="ECO:0000256" key="3">
    <source>
        <dbReference type="ARBA" id="ARBA00022640"/>
    </source>
</evidence>
<dbReference type="GO" id="GO:0016887">
    <property type="term" value="F:ATP hydrolysis activity"/>
    <property type="evidence" value="ECO:0007669"/>
    <property type="project" value="InterPro"/>
</dbReference>
<protein>
    <recommendedName>
        <fullName evidence="6">Protein Ycf2</fullName>
    </recommendedName>
</protein>
<evidence type="ECO:0000256" key="8">
    <source>
        <dbReference type="SAM" id="Phobius"/>
    </source>
</evidence>
<evidence type="ECO:0000259" key="9">
    <source>
        <dbReference type="SMART" id="SM00382"/>
    </source>
</evidence>
<keyword evidence="8" id="KW-1133">Transmembrane helix</keyword>
<reference evidence="10" key="1">
    <citation type="submission" date="2021-03" db="EMBL/GenBank/DDBJ databases">
        <title>The complete chloroplast genome sequence of Keteleeria cyclolepis(Pinaceae).</title>
        <authorList>
            <person name="Yang D."/>
            <person name="Zhu Z."/>
            <person name="Hu L."/>
            <person name="Long X."/>
            <person name="Hao Z."/>
            <person name="Chen T."/>
            <person name="Fan R."/>
            <person name="Weng Y."/>
            <person name="Ye D."/>
            <person name="You Y."/>
            <person name="Shi J."/>
            <person name="Chen J."/>
        </authorList>
    </citation>
    <scope>NUCLEOTIDE SEQUENCE</scope>
</reference>
<dbReference type="Pfam" id="PF05695">
    <property type="entry name" value="Ycf2"/>
    <property type="match status" value="3"/>
</dbReference>
<keyword evidence="8" id="KW-0812">Transmembrane</keyword>
<evidence type="ECO:0000313" key="10">
    <source>
        <dbReference type="EMBL" id="QWW91917.1"/>
    </source>
</evidence>
<dbReference type="GO" id="GO:0005524">
    <property type="term" value="F:ATP binding"/>
    <property type="evidence" value="ECO:0007669"/>
    <property type="project" value="UniProtKB-KW"/>
</dbReference>
<dbReference type="SUPFAM" id="SSF52540">
    <property type="entry name" value="P-loop containing nucleoside triphosphate hydrolases"/>
    <property type="match status" value="1"/>
</dbReference>
<keyword evidence="8" id="KW-0472">Membrane</keyword>
<feature type="region of interest" description="Disordered" evidence="7">
    <location>
        <begin position="178"/>
        <end position="200"/>
    </location>
</feature>
<evidence type="ECO:0000256" key="6">
    <source>
        <dbReference type="HAMAP-Rule" id="MF_01330"/>
    </source>
</evidence>
<feature type="domain" description="AAA+ ATPase" evidence="9">
    <location>
        <begin position="1448"/>
        <end position="1613"/>
    </location>
</feature>
<evidence type="ECO:0000256" key="7">
    <source>
        <dbReference type="SAM" id="MobiDB-lite"/>
    </source>
</evidence>
<dbReference type="Pfam" id="PF00004">
    <property type="entry name" value="AAA"/>
    <property type="match status" value="1"/>
</dbReference>
<geneLocation type="chloroplast" evidence="10"/>
<comment type="subcellular location">
    <subcellularLocation>
        <location evidence="6">Plastid</location>
        <location evidence="6">Chloroplast stroma</location>
    </subcellularLocation>
</comment>
<comment type="function">
    <text evidence="1 6">Probable ATPase of unknown function. Its presence in a non-photosynthetic plant (Epifagus virginiana) and experiments in tobacco indicate that it has an essential function which is probably not related to photosynthesis.</text>
</comment>
<dbReference type="InterPro" id="IPR003959">
    <property type="entry name" value="ATPase_AAA_core"/>
</dbReference>
<dbReference type="InterPro" id="IPR056777">
    <property type="entry name" value="Ycf2_N"/>
</dbReference>
<keyword evidence="4 6" id="KW-0547">Nucleotide-binding</keyword>
<comment type="similarity">
    <text evidence="2 6">Belongs to the Ycf2 family.</text>
</comment>
<feature type="compositionally biased region" description="Basic and acidic residues" evidence="7">
    <location>
        <begin position="191"/>
        <end position="200"/>
    </location>
</feature>
<dbReference type="InterPro" id="IPR008543">
    <property type="entry name" value="Uncharacterised_Ycf2"/>
</dbReference>
<name>A0A8F3BCB5_9CONI</name>
<sequence>MEKKRGGGKKEMKTIRSWIVKLEEIKSYQFLCNPWTGSNLVRFLIQILSHRERLIKLFDLRIVSTLLLRDLRKNNQYFLIKGVVVLTLSVLIYHFNHKSSMIDRKNFYLMKLFPIHINFMELGNETSKEYLKPFTKNWLIFPHLFLSFQLKRSYNRSIEHSNPISFNSGYDRNMNKKDEIISENKGPNKTPSEKDEKDINSKIDFTLNSTENRYWEPEKDLCEDSFTRKKMEIEQRRERSILWDLSPIKREQTKRESDLSSKCLSEYSPISWAKELFTEDQRYIEENSFPKESKRFIDNFTKSIRYSFFYILPIDEPCTGGPSATKKPIEDFNLLKRLFQRQQDVFFQDFRDSKSNSLMNRIVYLWKIKTYFEIENPSSNCTISSDPGCNILRKPSYMNRSDFIRSIKRNLPLPWNLSSAFCDQSKEQYILHNNFRSKTKKIVLKITDQFILSITKPNQVHGKNSLDIDHNMNPLYELNENGSLRLNRIFNHRDKLKNQSLWVLLNITGKEDEYLDQIINKELSQSDFKNRFEIGTPLNDYRTEVFNWYESIRYKIAGYLENAFNRFYFMNRFSRNLKHQIRTNWIENESFNNVTKDTIGRHSSNWRKSQREWFKHSIIRTDKHINRNLNVYKWSNQTEYFIKYLKHFVSKQNYFQIVFNPIESCTNTNKDSIGWSVSPNKKDYSKLSYLYENTVKILNSKLNIISKLNSMFDIFISILDFRFHRLKSINYRKLNEWLEPIGALIVHLKTLKPFLLVLDDHNPSQRSKFLIDEGTIAPFIPNDIPINPLIIDLFDNEKNRMESFDNTSFSTISNDRDNWLNPAKLSDQSSLRASFHGANTLQFFDYLHHPRSNYRNRLPSYMERIHIKRKNLTYGQLFNLLSIHTNLSSLPIGEIGPVHLEKETISFIQSQVSNIFLPRYLQRKQSGDQTFVLIYDLYRSFNLLTRLNPFVRDKRYLSSIEEISPTPLIRKQIVNLDQTFCQPFLNRSDSEENNLDQYLKKGFSSNMGLIETRSYQDDLLSEIFPNKNQEMLHRIQDWFVTESSKNRIGKKGIDGRSTLSNSSNSSNSSKEERKILSSPRFNERVKKQEMYRLSRIDSIFSKWELFKTYMPWVFTSAWSKYLENILLDTLPEILLHGSNKFVSILGDIKHNIIHKLNILWELYHPLWEPIQWKLRTNLLKLSFRFRTNILNKFLFITNPLNELLSSCEDCFIEETSDREKSSVPFIWVHLRLLNARGYEYGILIPFFVLGYFVLQYFQVISLAFINLKTDFELIKYLKDPSYVIKLQKLMNPSVTSLLFSYIRGIPSYSSMKMKMKNRKFDSPITIIRELHRLCSSMDIPEKEIELIVQFLLTRKNISQFESNLTYSDNFFKNELGYQMAEQPGLIHLRYLAYTYQKDLINYEFDQFCLAERWVFLAFCQKITSSQILCPTNPTFNGKPFSLHTGSLFSKGILLIGPMGTGRSYLVKSLAADSYVPLIKISLKKLLYGDYLKYPGTETYTDTGKFHTDFNFKIKEIMQQFNLIFELAKRLSPCIIWIPNIHELNVNDLNHVNSGLNLTDFFLGVLVNHLSIDDEKDSIRNILVIAPTHIPQKVDPSLIAPNRLDRSINIRTLVIPQRQREFPILLRSKGFYLEKQFCPDEFGSRTIGFNARDLAALANEALLISITRKKSVIDTNTIRSALSRQILGLQSIDNQVGFGQNDERLLYKVGKAVIQNTLRRNSSMNPLSTKNELWKKRFSYLSQWYLEPSIAETTMKELTILPHILGCLAGSAARDSSWSISERNRENWISLDIFAEHDFNLASSLLESLLVEFPWLGICRGKSDKDQITFAPQPKMINHLDIIRFLKEYELKFLQKTLGTKRMDRDMDEELINNINIVWAPRIWRLSFLRSNRFDRTKRTNELGSLYQFESFQKEQMERSQFSIQYPMQYKDSKKPMFFLGRRFIWYPFLLKEQHLVFSRREFFANEELLKRLYITYSSSRRRAKYGFFPKKSFQGAFRRYDSKSMTNSISVIKLWKPLSLVEKEHIEDFKRIQAIGIRLERIQPYSPIFTYQRWLIENTIEQVDHFESLIHRQRWLGTNSLLSNESFLYNTLSESYQYLLNLFLSNRMLLDQMTKTLLEKKWLFPNEIEHSIHNRIKI</sequence>
<dbReference type="CDD" id="cd19505">
    <property type="entry name" value="RecA-like_Ycf2"/>
    <property type="match status" value="1"/>
</dbReference>